<sequence length="234" mass="25239">MTRRAQLLLVLSSFVIACGGDDGVPHVPGECITFDEQRGEGTYYDATGAGACSFDAQTGGGELLVAAMNAPQFAGSSVCGMCAHVVGPSGEVTVRIVDLCPECARGDLDLSPQAFDRIAARELGRVPITWREVPCDVGGPIAWRMKEGSNPWWTAVQVRAHRHRIARVERLTAEGDWVDVPRVDYNFFVEESGFGEGPYTLRAIDVHGSVVEDTGIELREEVDQPGASQFPACE</sequence>
<protein>
    <submittedName>
        <fullName evidence="4">Extracellular endoglucanase</fullName>
    </submittedName>
</protein>
<dbReference type="AlphaFoldDB" id="A0A0F6W8I9"/>
<dbReference type="InterPro" id="IPR049818">
    <property type="entry name" value="Expansin_EXLX1-like"/>
</dbReference>
<dbReference type="OrthoDB" id="5499927at2"/>
<keyword evidence="1 2" id="KW-0732">Signal</keyword>
<evidence type="ECO:0000256" key="2">
    <source>
        <dbReference type="SAM" id="SignalP"/>
    </source>
</evidence>
<dbReference type="KEGG" id="samy:DB32_007189"/>
<accession>A0A0F6W8I9</accession>
<dbReference type="RefSeq" id="WP_075097702.1">
    <property type="nucleotide sequence ID" value="NZ_CP011125.1"/>
</dbReference>
<proteinExistence type="predicted"/>
<feature type="chain" id="PRO_5002511842" evidence="2">
    <location>
        <begin position="18"/>
        <end position="234"/>
    </location>
</feature>
<feature type="signal peptide" evidence="2">
    <location>
        <begin position="1"/>
        <end position="17"/>
    </location>
</feature>
<evidence type="ECO:0000259" key="3">
    <source>
        <dbReference type="PROSITE" id="PS50842"/>
    </source>
</evidence>
<feature type="domain" description="Expansin-like EG45" evidence="3">
    <location>
        <begin position="49"/>
        <end position="140"/>
    </location>
</feature>
<dbReference type="NCBIfam" id="NF041144">
    <property type="entry name" value="expansin_EXLX1"/>
    <property type="match status" value="1"/>
</dbReference>
<evidence type="ECO:0000313" key="4">
    <source>
        <dbReference type="EMBL" id="AKF10040.1"/>
    </source>
</evidence>
<gene>
    <name evidence="4" type="ORF">DB32_007189</name>
</gene>
<dbReference type="InterPro" id="IPR051477">
    <property type="entry name" value="Expansin_CellWall"/>
</dbReference>
<organism evidence="4 5">
    <name type="scientific">Sandaracinus amylolyticus</name>
    <dbReference type="NCBI Taxonomy" id="927083"/>
    <lineage>
        <taxon>Bacteria</taxon>
        <taxon>Pseudomonadati</taxon>
        <taxon>Myxococcota</taxon>
        <taxon>Polyangia</taxon>
        <taxon>Polyangiales</taxon>
        <taxon>Sandaracinaceae</taxon>
        <taxon>Sandaracinus</taxon>
    </lineage>
</organism>
<dbReference type="InterPro" id="IPR007112">
    <property type="entry name" value="Expansin/allergen_DPBB_dom"/>
</dbReference>
<dbReference type="SUPFAM" id="SSF50685">
    <property type="entry name" value="Barwin-like endoglucanases"/>
    <property type="match status" value="1"/>
</dbReference>
<dbReference type="Pfam" id="PF03330">
    <property type="entry name" value="DPBB_1"/>
    <property type="match status" value="1"/>
</dbReference>
<evidence type="ECO:0000313" key="5">
    <source>
        <dbReference type="Proteomes" id="UP000034883"/>
    </source>
</evidence>
<dbReference type="PANTHER" id="PTHR31836:SF21">
    <property type="entry name" value="EXPANSIN-LIKE PROTEIN 7"/>
    <property type="match status" value="1"/>
</dbReference>
<dbReference type="SUPFAM" id="SSF49590">
    <property type="entry name" value="PHL pollen allergen"/>
    <property type="match status" value="1"/>
</dbReference>
<dbReference type="STRING" id="927083.DB32_007189"/>
<dbReference type="Gene3D" id="2.40.40.10">
    <property type="entry name" value="RlpA-like domain"/>
    <property type="match status" value="1"/>
</dbReference>
<dbReference type="InterPro" id="IPR036908">
    <property type="entry name" value="RlpA-like_sf"/>
</dbReference>
<dbReference type="EMBL" id="CP011125">
    <property type="protein sequence ID" value="AKF10040.1"/>
    <property type="molecule type" value="Genomic_DNA"/>
</dbReference>
<dbReference type="Gene3D" id="2.60.40.760">
    <property type="entry name" value="Expansin, cellulose-binding-like domain"/>
    <property type="match status" value="1"/>
</dbReference>
<dbReference type="PROSITE" id="PS50842">
    <property type="entry name" value="EXPANSIN_EG45"/>
    <property type="match status" value="1"/>
</dbReference>
<dbReference type="InterPro" id="IPR036749">
    <property type="entry name" value="Expansin_CBD_sf"/>
</dbReference>
<dbReference type="InterPro" id="IPR009009">
    <property type="entry name" value="RlpA-like_DPBB"/>
</dbReference>
<reference evidence="4 5" key="1">
    <citation type="submission" date="2015-03" db="EMBL/GenBank/DDBJ databases">
        <title>Genome assembly of Sandaracinus amylolyticus DSM 53668.</title>
        <authorList>
            <person name="Sharma G."/>
            <person name="Subramanian S."/>
        </authorList>
    </citation>
    <scope>NUCLEOTIDE SEQUENCE [LARGE SCALE GENOMIC DNA]</scope>
    <source>
        <strain evidence="4 5">DSM 53668</strain>
    </source>
</reference>
<evidence type="ECO:0000256" key="1">
    <source>
        <dbReference type="ARBA" id="ARBA00022729"/>
    </source>
</evidence>
<dbReference type="PANTHER" id="PTHR31836">
    <property type="match status" value="1"/>
</dbReference>
<name>A0A0F6W8I9_9BACT</name>
<dbReference type="Proteomes" id="UP000034883">
    <property type="component" value="Chromosome"/>
</dbReference>
<keyword evidence="5" id="KW-1185">Reference proteome</keyword>
<dbReference type="PROSITE" id="PS51257">
    <property type="entry name" value="PROKAR_LIPOPROTEIN"/>
    <property type="match status" value="1"/>
</dbReference>
<dbReference type="CDD" id="cd22272">
    <property type="entry name" value="DPBB_EXLX1-like"/>
    <property type="match status" value="1"/>
</dbReference>